<dbReference type="AlphaFoldDB" id="A0A1R1XJ31"/>
<gene>
    <name evidence="4" type="ORF">AYI69_g8507</name>
</gene>
<dbReference type="Proteomes" id="UP000187429">
    <property type="component" value="Unassembled WGS sequence"/>
</dbReference>
<dbReference type="EC" id="1.2.4.4" evidence="2"/>
<dbReference type="InterPro" id="IPR029061">
    <property type="entry name" value="THDP-binding"/>
</dbReference>
<reference evidence="5" key="1">
    <citation type="submission" date="2017-01" db="EMBL/GenBank/DDBJ databases">
        <authorList>
            <person name="Wang Y."/>
            <person name="White M."/>
            <person name="Kvist S."/>
            <person name="Moncalvo J.-M."/>
        </authorList>
    </citation>
    <scope>NUCLEOTIDE SEQUENCE [LARGE SCALE GENOMIC DNA]</scope>
    <source>
        <strain evidence="5">ID-206-W2</strain>
    </source>
</reference>
<protein>
    <recommendedName>
        <fullName evidence="2">2-oxoisovalerate dehydrogenase subunit alpha</fullName>
        <ecNumber evidence="2">1.2.4.4</ecNumber>
    </recommendedName>
    <alternativeName>
        <fullName evidence="2">Branched-chain alpha-keto acid dehydrogenase E1 component alpha chain</fullName>
    </alternativeName>
</protein>
<organism evidence="4 5">
    <name type="scientific">Smittium culicis</name>
    <dbReference type="NCBI Taxonomy" id="133412"/>
    <lineage>
        <taxon>Eukaryota</taxon>
        <taxon>Fungi</taxon>
        <taxon>Fungi incertae sedis</taxon>
        <taxon>Zoopagomycota</taxon>
        <taxon>Kickxellomycotina</taxon>
        <taxon>Harpellomycetes</taxon>
        <taxon>Harpellales</taxon>
        <taxon>Legeriomycetaceae</taxon>
        <taxon>Smittium</taxon>
    </lineage>
</organism>
<comment type="caution">
    <text evidence="4">The sequence shown here is derived from an EMBL/GenBank/DDBJ whole genome shotgun (WGS) entry which is preliminary data.</text>
</comment>
<dbReference type="Pfam" id="PF00676">
    <property type="entry name" value="E1_dh"/>
    <property type="match status" value="1"/>
</dbReference>
<dbReference type="GO" id="GO:0009083">
    <property type="term" value="P:branched-chain amino acid catabolic process"/>
    <property type="evidence" value="ECO:0007669"/>
    <property type="project" value="TreeGrafter"/>
</dbReference>
<accession>A0A1R1XJ31</accession>
<dbReference type="CDD" id="cd02000">
    <property type="entry name" value="TPP_E1_PDC_ADC_BCADC"/>
    <property type="match status" value="1"/>
</dbReference>
<feature type="domain" description="Dehydrogenase E1 component" evidence="3">
    <location>
        <begin position="30"/>
        <end position="337"/>
    </location>
</feature>
<comment type="cofactor">
    <cofactor evidence="2">
        <name>thiamine diphosphate</name>
        <dbReference type="ChEBI" id="CHEBI:58937"/>
    </cofactor>
</comment>
<comment type="function">
    <text evidence="2">The branched-chain alpha-keto dehydrogenase complex catalyzes the overall conversion of alpha-keto acids to acyl-CoA and CO(2). It contains multiple copies of three enzymatic components: branched-chain alpha-keto acid decarboxylase (E1), lipoamide acyltransferase (E2) and lipoamide dehydrogenase (E3).</text>
</comment>
<dbReference type="PANTHER" id="PTHR43380">
    <property type="entry name" value="2-OXOISOVALERATE DEHYDROGENASE SUBUNIT ALPHA, MITOCHONDRIAL"/>
    <property type="match status" value="1"/>
</dbReference>
<dbReference type="SUPFAM" id="SSF52518">
    <property type="entry name" value="Thiamin diphosphate-binding fold (THDP-binding)"/>
    <property type="match status" value="1"/>
</dbReference>
<evidence type="ECO:0000313" key="5">
    <source>
        <dbReference type="Proteomes" id="UP000187429"/>
    </source>
</evidence>
<dbReference type="GO" id="GO:0003863">
    <property type="term" value="F:branched-chain 2-oxo acid dehydrogenase activity"/>
    <property type="evidence" value="ECO:0007669"/>
    <property type="project" value="UniProtKB-EC"/>
</dbReference>
<sequence>MYSVMDQDGTIKDKKNAPDLSKDLILSTYKNMLTINSMDQILYEAQRQGRISFYMTSFGEEAVAGLTLALNDQDNIFSQYRESVVFLQRGCSIEELMNQCFSNHLGHGKGRQMPIHYGNKKLNLHTISSPLATQIPQAVGTAYAQKREGKKNCTVCFFGEGAASEGDFHAALNMSSTLGAPVIFYCRNNGYAISTPSSQQFKGDGISYGIESIRIDGNDIWVRFHLISYILHYCNPAVYASMKKAREYATTNNKPVLIEAMTYRVSHHSTSDDSSAYRSKKEVEDWSSRDNPISRLRKYIEHNGWWTSADESSTKIETRSAVLKALTEAEMLKKPQIENLYTDVYDELTSNLKEQLLETKNLIDKYPDYYKINDFER</sequence>
<evidence type="ECO:0000259" key="3">
    <source>
        <dbReference type="Pfam" id="PF00676"/>
    </source>
</evidence>
<proteinExistence type="inferred from homology"/>
<dbReference type="OrthoDB" id="3845at2759"/>
<dbReference type="FunFam" id="3.40.50.970:FF:000108">
    <property type="entry name" value="2-oxoisovalerate dehydrogenase subunit alpha"/>
    <property type="match status" value="1"/>
</dbReference>
<keyword evidence="2" id="KW-0786">Thiamine pyrophosphate</keyword>
<dbReference type="PANTHER" id="PTHR43380:SF1">
    <property type="entry name" value="2-OXOISOVALERATE DEHYDROGENASE SUBUNIT ALPHA, MITOCHONDRIAL"/>
    <property type="match status" value="1"/>
</dbReference>
<dbReference type="InterPro" id="IPR001017">
    <property type="entry name" value="DH_E1"/>
</dbReference>
<dbReference type="InterPro" id="IPR050771">
    <property type="entry name" value="Alpha-ketoacid_DH_E1_comp"/>
</dbReference>
<comment type="similarity">
    <text evidence="2">Belongs to the BCKDHA family.</text>
</comment>
<dbReference type="EMBL" id="LSSM01004559">
    <property type="protein sequence ID" value="OMJ14651.1"/>
    <property type="molecule type" value="Genomic_DNA"/>
</dbReference>
<evidence type="ECO:0000313" key="4">
    <source>
        <dbReference type="EMBL" id="OMJ14651.1"/>
    </source>
</evidence>
<keyword evidence="1 2" id="KW-0560">Oxidoreductase</keyword>
<comment type="catalytic activity">
    <reaction evidence="2">
        <text>N(6)-[(R)-lipoyl]-L-lysyl-[protein] + 3-methyl-2-oxobutanoate + H(+) = N(6)-[(R)-S(8)-2-methylpropanoyldihydrolipoyl]-L-lysyl-[protein] + CO2</text>
        <dbReference type="Rhea" id="RHEA:13457"/>
        <dbReference type="Rhea" id="RHEA-COMP:10474"/>
        <dbReference type="Rhea" id="RHEA-COMP:10497"/>
        <dbReference type="ChEBI" id="CHEBI:11851"/>
        <dbReference type="ChEBI" id="CHEBI:15378"/>
        <dbReference type="ChEBI" id="CHEBI:16526"/>
        <dbReference type="ChEBI" id="CHEBI:83099"/>
        <dbReference type="ChEBI" id="CHEBI:83142"/>
        <dbReference type="EC" id="1.2.4.4"/>
    </reaction>
</comment>
<keyword evidence="5" id="KW-1185">Reference proteome</keyword>
<evidence type="ECO:0000256" key="2">
    <source>
        <dbReference type="RuleBase" id="RU365014"/>
    </source>
</evidence>
<name>A0A1R1XJ31_9FUNG</name>
<dbReference type="Gene3D" id="3.40.50.970">
    <property type="match status" value="1"/>
</dbReference>
<evidence type="ECO:0000256" key="1">
    <source>
        <dbReference type="ARBA" id="ARBA00023002"/>
    </source>
</evidence>